<gene>
    <name evidence="1" type="ORF">SAMN05421866_0036</name>
</gene>
<evidence type="ECO:0000313" key="1">
    <source>
        <dbReference type="EMBL" id="SHH95864.1"/>
    </source>
</evidence>
<dbReference type="RefSeq" id="WP_073066964.1">
    <property type="nucleotide sequence ID" value="NZ_FQWT01000010.1"/>
</dbReference>
<dbReference type="STRING" id="421058.SAMN05421866_0036"/>
<proteinExistence type="predicted"/>
<organism evidence="1 2">
    <name type="scientific">Chryseobacterium oranimense</name>
    <dbReference type="NCBI Taxonomy" id="421058"/>
    <lineage>
        <taxon>Bacteria</taxon>
        <taxon>Pseudomonadati</taxon>
        <taxon>Bacteroidota</taxon>
        <taxon>Flavobacteriia</taxon>
        <taxon>Flavobacteriales</taxon>
        <taxon>Weeksellaceae</taxon>
        <taxon>Chryseobacterium group</taxon>
        <taxon>Chryseobacterium</taxon>
    </lineage>
</organism>
<name>A0A1M5X8N4_9FLAO</name>
<reference evidence="2" key="1">
    <citation type="submission" date="2016-11" db="EMBL/GenBank/DDBJ databases">
        <authorList>
            <person name="Varghese N."/>
            <person name="Submissions S."/>
        </authorList>
    </citation>
    <scope>NUCLEOTIDE SEQUENCE [LARGE SCALE GENOMIC DNA]</scope>
    <source>
        <strain evidence="2">DSM 19055</strain>
    </source>
</reference>
<evidence type="ECO:0000313" key="2">
    <source>
        <dbReference type="Proteomes" id="UP000184047"/>
    </source>
</evidence>
<dbReference type="OrthoDB" id="233399at2"/>
<dbReference type="EMBL" id="FQWT01000010">
    <property type="protein sequence ID" value="SHH95864.1"/>
    <property type="molecule type" value="Genomic_DNA"/>
</dbReference>
<accession>A0A1M5X8N4</accession>
<keyword evidence="2" id="KW-1185">Reference proteome</keyword>
<dbReference type="Proteomes" id="UP000184047">
    <property type="component" value="Unassembled WGS sequence"/>
</dbReference>
<dbReference type="AlphaFoldDB" id="A0A1M5X8N4"/>
<sequence length="385" mass="44163">MARKSMFRASGSLVPEKKIQFDTIVHVSENWVYKLIGKTLHISQDYGISYTKILDFSSKLNEIRFIHRFSNGTLLLADNKRIAFTNDNVNLIYSNVYNLDGSVYVPNINYDNFTLVNGSNIQKMNNGTKEVFMWGNYNNSENDSMSPNCFIWYTEDFGATIRCIYHFGESIPVNKTTPLYARHVHNVEYNPADNTFWFCTGDTPMEINANWGKIVPNPSSSTGFDVYWINTGEPYQVSNLVFDGGYIYASLDTAGGGLVRIKYENAADPTKFEHLKTGLNDILFIYVKNNHAIIVQSRWKGTQEGRRFWYSPNLSGNIWHEIYGDMPEGYTDASIYCRVYYPNSLGMILSGIQMNFNQGFHLYNFTPSVWLNDILDKNGFKDAFK</sequence>
<protein>
    <submittedName>
        <fullName evidence="1">Uncharacterized protein</fullName>
    </submittedName>
</protein>